<dbReference type="PANTHER" id="PTHR23427">
    <property type="entry name" value="SURFEIT LOCUS PROTEIN"/>
    <property type="match status" value="1"/>
</dbReference>
<name>A0ABQ6P565_9SPHN</name>
<keyword evidence="8" id="KW-1185">Reference proteome</keyword>
<keyword evidence="4 6" id="KW-1133">Transmembrane helix</keyword>
<dbReference type="PANTHER" id="PTHR23427:SF2">
    <property type="entry name" value="SURFEIT LOCUS PROTEIN 1"/>
    <property type="match status" value="1"/>
</dbReference>
<comment type="caution">
    <text evidence="7">The sequence shown here is derived from an EMBL/GenBank/DDBJ whole genome shotgun (WGS) entry which is preliminary data.</text>
</comment>
<dbReference type="InterPro" id="IPR002994">
    <property type="entry name" value="Surf1/Shy1"/>
</dbReference>
<keyword evidence="6" id="KW-1003">Cell membrane</keyword>
<proteinExistence type="inferred from homology"/>
<evidence type="ECO:0000256" key="4">
    <source>
        <dbReference type="ARBA" id="ARBA00022989"/>
    </source>
</evidence>
<dbReference type="PROSITE" id="PS50895">
    <property type="entry name" value="SURF1"/>
    <property type="match status" value="1"/>
</dbReference>
<feature type="transmembrane region" description="Helical" evidence="6">
    <location>
        <begin position="12"/>
        <end position="30"/>
    </location>
</feature>
<dbReference type="RefSeq" id="WP_317973829.1">
    <property type="nucleotide sequence ID" value="NZ_BTFW01000001.1"/>
</dbReference>
<dbReference type="Proteomes" id="UP001187221">
    <property type="component" value="Unassembled WGS sequence"/>
</dbReference>
<accession>A0ABQ6P565</accession>
<dbReference type="EMBL" id="BTFW01000001">
    <property type="protein sequence ID" value="GMM60005.1"/>
    <property type="molecule type" value="Genomic_DNA"/>
</dbReference>
<evidence type="ECO:0000313" key="7">
    <source>
        <dbReference type="EMBL" id="GMM60005.1"/>
    </source>
</evidence>
<protein>
    <recommendedName>
        <fullName evidence="6">SURF1-like protein</fullName>
    </recommendedName>
</protein>
<evidence type="ECO:0000313" key="8">
    <source>
        <dbReference type="Proteomes" id="UP001187221"/>
    </source>
</evidence>
<keyword evidence="5 6" id="KW-0472">Membrane</keyword>
<dbReference type="InterPro" id="IPR045214">
    <property type="entry name" value="Surf1/Surf4"/>
</dbReference>
<comment type="subcellular location">
    <subcellularLocation>
        <location evidence="6">Cell membrane</location>
        <topology evidence="6">Multi-pass membrane protein</topology>
    </subcellularLocation>
    <subcellularLocation>
        <location evidence="1">Membrane</location>
    </subcellularLocation>
</comment>
<evidence type="ECO:0000256" key="2">
    <source>
        <dbReference type="ARBA" id="ARBA00007165"/>
    </source>
</evidence>
<evidence type="ECO:0000256" key="6">
    <source>
        <dbReference type="RuleBase" id="RU363076"/>
    </source>
</evidence>
<evidence type="ECO:0000256" key="5">
    <source>
        <dbReference type="ARBA" id="ARBA00023136"/>
    </source>
</evidence>
<feature type="transmembrane region" description="Helical" evidence="6">
    <location>
        <begin position="213"/>
        <end position="234"/>
    </location>
</feature>
<reference evidence="7 8" key="1">
    <citation type="submission" date="2023-06" db="EMBL/GenBank/DDBJ databases">
        <title>Draft genome sequence of Novosphingobium sp. strain IK01.</title>
        <authorList>
            <person name="Hatamoto M."/>
            <person name="Ikarashi T."/>
            <person name="Yamaguchi T."/>
        </authorList>
    </citation>
    <scope>NUCLEOTIDE SEQUENCE [LARGE SCALE GENOMIC DNA]</scope>
    <source>
        <strain evidence="7 8">IK01</strain>
    </source>
</reference>
<organism evidence="7 8">
    <name type="scientific">Novosphingobium pituita</name>
    <dbReference type="NCBI Taxonomy" id="3056842"/>
    <lineage>
        <taxon>Bacteria</taxon>
        <taxon>Pseudomonadati</taxon>
        <taxon>Pseudomonadota</taxon>
        <taxon>Alphaproteobacteria</taxon>
        <taxon>Sphingomonadales</taxon>
        <taxon>Sphingomonadaceae</taxon>
        <taxon>Novosphingobium</taxon>
    </lineage>
</organism>
<evidence type="ECO:0000256" key="3">
    <source>
        <dbReference type="ARBA" id="ARBA00022692"/>
    </source>
</evidence>
<dbReference type="CDD" id="cd06662">
    <property type="entry name" value="SURF1"/>
    <property type="match status" value="1"/>
</dbReference>
<evidence type="ECO:0000256" key="1">
    <source>
        <dbReference type="ARBA" id="ARBA00004370"/>
    </source>
</evidence>
<dbReference type="Pfam" id="PF02104">
    <property type="entry name" value="SURF1"/>
    <property type="match status" value="1"/>
</dbReference>
<keyword evidence="3 6" id="KW-0812">Transmembrane</keyword>
<sequence length="238" mass="25751">MKTGSSPTRRVLPVFVLLVFMGLFLALGTWQVRRLAWKEALIADVDRALHAAPIAPAALPAGDVAPFSYHRLILSGHFLPQATVLVTATSPLGNGYWVMVPLAAHQGGVPVWINRGFVPLGTRLDAARGAVPTGDVSVTGLLRPSEPKGTLFRANRPSDERWYARDLPVMAATRHLGTEPRYFVDAQSETPRPTVAPVPVPGLTVIAFPNNHLSYALTWFALAALSLAATIVVWRKAR</sequence>
<comment type="similarity">
    <text evidence="2 6">Belongs to the SURF1 family.</text>
</comment>
<gene>
    <name evidence="7" type="ORF">NUTIK01_07820</name>
</gene>